<dbReference type="InterPro" id="IPR036593">
    <property type="entry name" value="CPE0013-like_sf"/>
</dbReference>
<reference evidence="1" key="2">
    <citation type="submission" date="2022-03" db="EMBL/GenBank/DDBJ databases">
        <title>First case of bacteraemia caused by Dielma fastidiosa in a patient hospitalised with diverticulitis.</title>
        <authorList>
            <person name="Forman-Ankjaer B."/>
            <person name="Hvid-Jensen F."/>
            <person name="Kobel C.M."/>
            <person name="Greve T."/>
        </authorList>
    </citation>
    <scope>NUCLEOTIDE SEQUENCE</scope>
    <source>
        <strain evidence="1">AUH_DF_2021</strain>
    </source>
</reference>
<dbReference type="RefSeq" id="WP_022938973.1">
    <property type="nucleotide sequence ID" value="NZ_BAABZA010000003.1"/>
</dbReference>
<protein>
    <submittedName>
        <fullName evidence="2">CxxC motif-containing protein</fullName>
    </submittedName>
    <submittedName>
        <fullName evidence="1">DUF1667 domain-containing protein</fullName>
    </submittedName>
</protein>
<dbReference type="STRING" id="1034346.GCA_000313565_02689"/>
<dbReference type="PANTHER" id="PTHR39450">
    <property type="entry name" value="MOLYBDOPTERIN OXIDOREDUCTASE, 4FE-4S CLUSTER-BINDING SUBUNIT"/>
    <property type="match status" value="1"/>
</dbReference>
<gene>
    <name evidence="2" type="ORF">DES51_10928</name>
    <name evidence="1" type="ORF">MQE39_11135</name>
</gene>
<dbReference type="OrthoDB" id="9811531at2"/>
<dbReference type="AlphaFoldDB" id="A0A2V2FUM4"/>
<organism evidence="2 3">
    <name type="scientific">Dielma fastidiosa</name>
    <dbReference type="NCBI Taxonomy" id="1034346"/>
    <lineage>
        <taxon>Bacteria</taxon>
        <taxon>Bacillati</taxon>
        <taxon>Bacillota</taxon>
        <taxon>Erysipelotrichia</taxon>
        <taxon>Erysipelotrichales</taxon>
        <taxon>Erysipelotrichaceae</taxon>
        <taxon>Dielma</taxon>
    </lineage>
</organism>
<evidence type="ECO:0000313" key="3">
    <source>
        <dbReference type="Proteomes" id="UP000247612"/>
    </source>
</evidence>
<dbReference type="InterPro" id="IPR012460">
    <property type="entry name" value="DUF1667"/>
</dbReference>
<reference evidence="2 3" key="1">
    <citation type="submission" date="2018-05" db="EMBL/GenBank/DDBJ databases">
        <title>Genomic Encyclopedia of Type Strains, Phase IV (KMG-IV): sequencing the most valuable type-strain genomes for metagenomic binning, comparative biology and taxonomic classification.</title>
        <authorList>
            <person name="Goeker M."/>
        </authorList>
    </citation>
    <scope>NUCLEOTIDE SEQUENCE [LARGE SCALE GENOMIC DNA]</scope>
    <source>
        <strain evidence="2 3">JC118</strain>
    </source>
</reference>
<dbReference type="GeneID" id="94442121"/>
<dbReference type="Proteomes" id="UP001276902">
    <property type="component" value="Unassembled WGS sequence"/>
</dbReference>
<dbReference type="PANTHER" id="PTHR39450:SF1">
    <property type="entry name" value="DUF1667 DOMAIN-CONTAINING PROTEIN"/>
    <property type="match status" value="1"/>
</dbReference>
<keyword evidence="3" id="KW-1185">Reference proteome</keyword>
<dbReference type="Pfam" id="PF07892">
    <property type="entry name" value="DUF1667"/>
    <property type="match status" value="1"/>
</dbReference>
<evidence type="ECO:0000313" key="1">
    <source>
        <dbReference type="EMBL" id="MDY5168669.1"/>
    </source>
</evidence>
<sequence>MKKEMTCIVCPMGCQLQLDIDDATLKLSVSGNNCPRGIKYAHEELTNPKRTLTTTVLLERAELTRLPVVTDGPIPKGKLMEAMQVLNRLRVKAPVHVNDILVKNICQSGVNVIASRTVTRISNK</sequence>
<dbReference type="EMBL" id="JALDAW010000016">
    <property type="protein sequence ID" value="MDY5168669.1"/>
    <property type="molecule type" value="Genomic_DNA"/>
</dbReference>
<dbReference type="Proteomes" id="UP000247612">
    <property type="component" value="Unassembled WGS sequence"/>
</dbReference>
<evidence type="ECO:0000313" key="2">
    <source>
        <dbReference type="EMBL" id="PXX77777.1"/>
    </source>
</evidence>
<dbReference type="Gene3D" id="3.10.530.10">
    <property type="entry name" value="CPE0013-like"/>
    <property type="match status" value="1"/>
</dbReference>
<dbReference type="EMBL" id="QJKH01000009">
    <property type="protein sequence ID" value="PXX77777.1"/>
    <property type="molecule type" value="Genomic_DNA"/>
</dbReference>
<accession>A0A2V2FUM4</accession>
<name>A0A2V2FUM4_9FIRM</name>
<proteinExistence type="predicted"/>
<comment type="caution">
    <text evidence="2">The sequence shown here is derived from an EMBL/GenBank/DDBJ whole genome shotgun (WGS) entry which is preliminary data.</text>
</comment>
<dbReference type="SUPFAM" id="SSF160148">
    <property type="entry name" value="CPE0013-like"/>
    <property type="match status" value="1"/>
</dbReference>